<gene>
    <name evidence="9 11" type="primary">tatA</name>
    <name evidence="11" type="ORF">GlitD10_2252</name>
</gene>
<accession>A0A1J0AF87</accession>
<evidence type="ECO:0000256" key="8">
    <source>
        <dbReference type="ARBA" id="ARBA00025340"/>
    </source>
</evidence>
<evidence type="ECO:0000256" key="9">
    <source>
        <dbReference type="HAMAP-Rule" id="MF_00236"/>
    </source>
</evidence>
<dbReference type="GO" id="GO:0033281">
    <property type="term" value="C:TAT protein transport complex"/>
    <property type="evidence" value="ECO:0007669"/>
    <property type="project" value="UniProtKB-UniRule"/>
</dbReference>
<keyword evidence="2 9" id="KW-0813">Transport</keyword>
<dbReference type="AlphaFoldDB" id="A0A1J0AF87"/>
<keyword evidence="12" id="KW-1185">Reference proteome</keyword>
<evidence type="ECO:0000313" key="12">
    <source>
        <dbReference type="Proteomes" id="UP000180235"/>
    </source>
</evidence>
<dbReference type="NCBIfam" id="NF011429">
    <property type="entry name" value="PRK14857.1"/>
    <property type="match status" value="1"/>
</dbReference>
<organism evidence="11 12">
    <name type="scientific">Gloeomargarita lithophora Alchichica-D10</name>
    <dbReference type="NCBI Taxonomy" id="1188229"/>
    <lineage>
        <taxon>Bacteria</taxon>
        <taxon>Bacillati</taxon>
        <taxon>Cyanobacteriota</taxon>
        <taxon>Cyanophyceae</taxon>
        <taxon>Gloeomargaritales</taxon>
        <taxon>Gloeomargaritaceae</taxon>
        <taxon>Gloeomargarita</taxon>
    </lineage>
</organism>
<dbReference type="Gene3D" id="1.20.5.3310">
    <property type="match status" value="1"/>
</dbReference>
<dbReference type="PANTHER" id="PTHR33162:SF1">
    <property type="entry name" value="SEC-INDEPENDENT PROTEIN TRANSLOCASE PROTEIN TATA, CHLOROPLASTIC"/>
    <property type="match status" value="1"/>
</dbReference>
<dbReference type="PRINTS" id="PR01506">
    <property type="entry name" value="TATBPROTEIN"/>
</dbReference>
<dbReference type="HAMAP" id="MF_00236">
    <property type="entry name" value="TatA_E"/>
    <property type="match status" value="1"/>
</dbReference>
<dbReference type="InterPro" id="IPR003369">
    <property type="entry name" value="TatA/B/E"/>
</dbReference>
<keyword evidence="3 9" id="KW-0812">Transmembrane</keyword>
<dbReference type="NCBIfam" id="TIGR01411">
    <property type="entry name" value="tatAE"/>
    <property type="match status" value="1"/>
</dbReference>
<dbReference type="GO" id="GO:0006886">
    <property type="term" value="P:intracellular protein transport"/>
    <property type="evidence" value="ECO:0007669"/>
    <property type="project" value="UniProtKB-ARBA"/>
</dbReference>
<protein>
    <recommendedName>
        <fullName evidence="9">Sec-independent protein translocase protein TatA</fullName>
    </recommendedName>
</protein>
<evidence type="ECO:0000256" key="5">
    <source>
        <dbReference type="ARBA" id="ARBA00022989"/>
    </source>
</evidence>
<evidence type="ECO:0000313" key="11">
    <source>
        <dbReference type="EMBL" id="APB34584.1"/>
    </source>
</evidence>
<dbReference type="STRING" id="1188229.GlitD10_2252"/>
<dbReference type="EMBL" id="CP017675">
    <property type="protein sequence ID" value="APB34584.1"/>
    <property type="molecule type" value="Genomic_DNA"/>
</dbReference>
<keyword evidence="5 9" id="KW-1133">Transmembrane helix</keyword>
<keyword evidence="6 9" id="KW-0811">Translocation</keyword>
<dbReference type="GO" id="GO:0008320">
    <property type="term" value="F:protein transmembrane transporter activity"/>
    <property type="evidence" value="ECO:0007669"/>
    <property type="project" value="UniProtKB-UniRule"/>
</dbReference>
<keyword evidence="7 9" id="KW-0472">Membrane</keyword>
<dbReference type="OrthoDB" id="9800908at2"/>
<comment type="subunit">
    <text evidence="9">Forms a complex with TatC.</text>
</comment>
<proteinExistence type="inferred from homology"/>
<dbReference type="RefSeq" id="WP_071455003.1">
    <property type="nucleotide sequence ID" value="NZ_CP017675.1"/>
</dbReference>
<dbReference type="Pfam" id="PF02416">
    <property type="entry name" value="TatA_B_E"/>
    <property type="match status" value="1"/>
</dbReference>
<dbReference type="PANTHER" id="PTHR33162">
    <property type="entry name" value="SEC-INDEPENDENT PROTEIN TRANSLOCASE PROTEIN TATA, CHLOROPLASTIC"/>
    <property type="match status" value="1"/>
</dbReference>
<keyword evidence="4 9" id="KW-0653">Protein transport</keyword>
<evidence type="ECO:0000256" key="2">
    <source>
        <dbReference type="ARBA" id="ARBA00022448"/>
    </source>
</evidence>
<evidence type="ECO:0000256" key="3">
    <source>
        <dbReference type="ARBA" id="ARBA00022692"/>
    </source>
</evidence>
<comment type="subcellular location">
    <subcellularLocation>
        <location evidence="9">Cell membrane</location>
        <topology evidence="9">Single-pass membrane protein</topology>
    </subcellularLocation>
    <subcellularLocation>
        <location evidence="1">Membrane</location>
        <topology evidence="1">Single-pass membrane protein</topology>
    </subcellularLocation>
</comment>
<keyword evidence="9" id="KW-1003">Cell membrane</keyword>
<sequence length="77" mass="8394">MNIFGMGLPELGVIAVVALLVFGPRKLPEIGRSLGKTMKSFQSAAREFEDEFKREANATETPPALSAKLDDDLVDDQ</sequence>
<comment type="similarity">
    <text evidence="9">Belongs to the TatA/E family.</text>
</comment>
<dbReference type="InterPro" id="IPR006312">
    <property type="entry name" value="TatA/E"/>
</dbReference>
<dbReference type="GO" id="GO:0043953">
    <property type="term" value="P:protein transport by the Tat complex"/>
    <property type="evidence" value="ECO:0007669"/>
    <property type="project" value="UniProtKB-UniRule"/>
</dbReference>
<evidence type="ECO:0000256" key="4">
    <source>
        <dbReference type="ARBA" id="ARBA00022927"/>
    </source>
</evidence>
<name>A0A1J0AF87_9CYAN</name>
<dbReference type="NCBIfam" id="NF011430">
    <property type="entry name" value="PRK14861.1"/>
    <property type="match status" value="1"/>
</dbReference>
<evidence type="ECO:0000256" key="7">
    <source>
        <dbReference type="ARBA" id="ARBA00023136"/>
    </source>
</evidence>
<feature type="region of interest" description="Disordered" evidence="10">
    <location>
        <begin position="54"/>
        <end position="77"/>
    </location>
</feature>
<dbReference type="KEGG" id="glt:GlitD10_2252"/>
<evidence type="ECO:0000256" key="1">
    <source>
        <dbReference type="ARBA" id="ARBA00004167"/>
    </source>
</evidence>
<comment type="function">
    <text evidence="9">Part of the twin-arginine translocation (Tat) system that transports large folded proteins containing a characteristic twin-arginine motif in their signal peptide across membranes. TatA could form the protein-conducting channel of the Tat system.</text>
</comment>
<comment type="function">
    <text evidence="8">Part of the twin-arginine translocation (Tat) system that transports large folded proteins containing a characteristic twin-arginine motif in their signal peptide across the thylakoid membrane. Involved in delta pH-dependent protein transport required for chloroplast development, especially thylakoid membrane formation. TATC and TATB mediate precursor recognition, whereas TATA facilitates translocation.</text>
</comment>
<evidence type="ECO:0000256" key="6">
    <source>
        <dbReference type="ARBA" id="ARBA00023010"/>
    </source>
</evidence>
<dbReference type="Proteomes" id="UP000180235">
    <property type="component" value="Chromosome"/>
</dbReference>
<evidence type="ECO:0000256" key="10">
    <source>
        <dbReference type="SAM" id="MobiDB-lite"/>
    </source>
</evidence>
<reference evidence="11 12" key="1">
    <citation type="submission" date="2016-10" db="EMBL/GenBank/DDBJ databases">
        <title>Description of Gloeomargarita lithophora gen. nov., sp. nov., a thylakoid-bearing basal-branching cyanobacterium with intracellular carbonates, and proposal for Gloeomargaritales ord. nov.</title>
        <authorList>
            <person name="Moreira D."/>
            <person name="Tavera R."/>
            <person name="Benzerara K."/>
            <person name="Skouri-Panet F."/>
            <person name="Couradeau E."/>
            <person name="Gerard E."/>
            <person name="Loussert C."/>
            <person name="Novelo E."/>
            <person name="Zivanovic Y."/>
            <person name="Lopez-Garcia P."/>
        </authorList>
    </citation>
    <scope>NUCLEOTIDE SEQUENCE [LARGE SCALE GENOMIC DNA]</scope>
    <source>
        <strain evidence="11 12">D10</strain>
    </source>
</reference>